<name>A0A8H7T292_9HELO</name>
<dbReference type="OrthoDB" id="4521223at2759"/>
<comment type="subcellular location">
    <subcellularLocation>
        <location evidence="1">Membrane</location>
        <topology evidence="1">Multi-pass membrane protein</topology>
    </subcellularLocation>
</comment>
<evidence type="ECO:0000256" key="1">
    <source>
        <dbReference type="ARBA" id="ARBA00004141"/>
    </source>
</evidence>
<evidence type="ECO:0000256" key="4">
    <source>
        <dbReference type="ARBA" id="ARBA00023136"/>
    </source>
</evidence>
<reference evidence="6" key="1">
    <citation type="submission" date="2021-02" db="EMBL/GenBank/DDBJ databases">
        <title>Genome sequence Cadophora malorum strain M34.</title>
        <authorList>
            <person name="Stefanovic E."/>
            <person name="Vu D."/>
            <person name="Scully C."/>
            <person name="Dijksterhuis J."/>
            <person name="Roader J."/>
            <person name="Houbraken J."/>
        </authorList>
    </citation>
    <scope>NUCLEOTIDE SEQUENCE</scope>
    <source>
        <strain evidence="6">M34</strain>
    </source>
</reference>
<dbReference type="EMBL" id="JAFJYH010000546">
    <property type="protein sequence ID" value="KAG4410973.1"/>
    <property type="molecule type" value="Genomic_DNA"/>
</dbReference>
<comment type="caution">
    <text evidence="6">The sequence shown here is derived from an EMBL/GenBank/DDBJ whole genome shotgun (WGS) entry which is preliminary data.</text>
</comment>
<proteinExistence type="predicted"/>
<dbReference type="Pfam" id="PF04479">
    <property type="entry name" value="RTA1"/>
    <property type="match status" value="1"/>
</dbReference>
<organism evidence="6 7">
    <name type="scientific">Cadophora malorum</name>
    <dbReference type="NCBI Taxonomy" id="108018"/>
    <lineage>
        <taxon>Eukaryota</taxon>
        <taxon>Fungi</taxon>
        <taxon>Dikarya</taxon>
        <taxon>Ascomycota</taxon>
        <taxon>Pezizomycotina</taxon>
        <taxon>Leotiomycetes</taxon>
        <taxon>Helotiales</taxon>
        <taxon>Ploettnerulaceae</taxon>
        <taxon>Cadophora</taxon>
    </lineage>
</organism>
<dbReference type="AlphaFoldDB" id="A0A8H7T292"/>
<keyword evidence="3 5" id="KW-1133">Transmembrane helix</keyword>
<evidence type="ECO:0000256" key="2">
    <source>
        <dbReference type="ARBA" id="ARBA00022692"/>
    </source>
</evidence>
<dbReference type="PANTHER" id="PTHR31465">
    <property type="entry name" value="PROTEIN RTA1-RELATED"/>
    <property type="match status" value="1"/>
</dbReference>
<dbReference type="PANTHER" id="PTHR31465:SF9">
    <property type="entry name" value="SPHINGOID LONG-CHAIN BASE TRANSPORTER RSB1"/>
    <property type="match status" value="1"/>
</dbReference>
<dbReference type="GO" id="GO:0000324">
    <property type="term" value="C:fungal-type vacuole"/>
    <property type="evidence" value="ECO:0007669"/>
    <property type="project" value="TreeGrafter"/>
</dbReference>
<keyword evidence="2 5" id="KW-0812">Transmembrane</keyword>
<feature type="transmembrane region" description="Helical" evidence="5">
    <location>
        <begin position="147"/>
        <end position="170"/>
    </location>
</feature>
<evidence type="ECO:0000313" key="6">
    <source>
        <dbReference type="EMBL" id="KAG4410973.1"/>
    </source>
</evidence>
<gene>
    <name evidence="6" type="ORF">IFR04_015890</name>
</gene>
<keyword evidence="4 5" id="KW-0472">Membrane</keyword>
<feature type="transmembrane region" description="Helical" evidence="5">
    <location>
        <begin position="104"/>
        <end position="126"/>
    </location>
</feature>
<feature type="transmembrane region" description="Helical" evidence="5">
    <location>
        <begin position="44"/>
        <end position="64"/>
    </location>
</feature>
<evidence type="ECO:0000256" key="3">
    <source>
        <dbReference type="ARBA" id="ARBA00022989"/>
    </source>
</evidence>
<feature type="transmembrane region" description="Helical" evidence="5">
    <location>
        <begin position="71"/>
        <end position="89"/>
    </location>
</feature>
<dbReference type="InterPro" id="IPR007568">
    <property type="entry name" value="RTA1"/>
</dbReference>
<feature type="transmembrane region" description="Helical" evidence="5">
    <location>
        <begin position="227"/>
        <end position="246"/>
    </location>
</feature>
<evidence type="ECO:0000256" key="5">
    <source>
        <dbReference type="SAM" id="Phobius"/>
    </source>
</evidence>
<keyword evidence="7" id="KW-1185">Reference proteome</keyword>
<dbReference type="GO" id="GO:0005886">
    <property type="term" value="C:plasma membrane"/>
    <property type="evidence" value="ECO:0007669"/>
    <property type="project" value="TreeGrafter"/>
</dbReference>
<accession>A0A8H7T292</accession>
<sequence length="336" mass="37211">MAPTFFPNGTWTGAYPNGTFINPDDCTLELCPLSEAHFTYIPTLYGNAALAGIFGIYAAFHLLVGIRFKTWGYMIGMAGGLALEVLGYANRIRMHYNPFPKMPFILQLVGLTIGPAFLSAAIYLCLGRIIVVYGQHISRLKPRSYTIIFMSCDLVSLILQSAGGAMASIADTQEDTDMGVNVMIAGLIAQVVSLTVFAILCADFAFQSRKKWNDRDPKYFELRRTKFWKAFLAGLFTATLAIYIRSVFRVAELWGGFDSSLANNEPIFMALEGGMLLLATTCQTISHPHFAFRGNWHVANFGMRKDKAGKYTKPTEDNIELMSRSNLSLTNVALRA</sequence>
<protein>
    <recommendedName>
        <fullName evidence="8">RTA1-domain-containing protein</fullName>
    </recommendedName>
</protein>
<dbReference type="Proteomes" id="UP000664132">
    <property type="component" value="Unassembled WGS sequence"/>
</dbReference>
<evidence type="ECO:0008006" key="8">
    <source>
        <dbReference type="Google" id="ProtNLM"/>
    </source>
</evidence>
<feature type="transmembrane region" description="Helical" evidence="5">
    <location>
        <begin position="182"/>
        <end position="206"/>
    </location>
</feature>
<evidence type="ECO:0000313" key="7">
    <source>
        <dbReference type="Proteomes" id="UP000664132"/>
    </source>
</evidence>